<dbReference type="PROSITE" id="PS01232">
    <property type="entry name" value="PNP_UDP_1"/>
    <property type="match status" value="1"/>
</dbReference>
<dbReference type="Proteomes" id="UP001172083">
    <property type="component" value="Unassembled WGS sequence"/>
</dbReference>
<evidence type="ECO:0000256" key="5">
    <source>
        <dbReference type="ARBA" id="ARBA00022679"/>
    </source>
</evidence>
<name>A0ABT8L0K9_9BACT</name>
<evidence type="ECO:0000313" key="9">
    <source>
        <dbReference type="Proteomes" id="UP001172083"/>
    </source>
</evidence>
<evidence type="ECO:0000256" key="4">
    <source>
        <dbReference type="ARBA" id="ARBA00022676"/>
    </source>
</evidence>
<keyword evidence="4 8" id="KW-0328">Glycosyltransferase</keyword>
<dbReference type="PANTHER" id="PTHR43691:SF11">
    <property type="entry name" value="FI09636P-RELATED"/>
    <property type="match status" value="1"/>
</dbReference>
<gene>
    <name evidence="8" type="primary">deoD</name>
    <name evidence="8" type="ORF">QQ020_01045</name>
</gene>
<comment type="caution">
    <text evidence="8">The sequence shown here is derived from an EMBL/GenBank/DDBJ whole genome shotgun (WGS) entry which is preliminary data.</text>
</comment>
<evidence type="ECO:0000256" key="2">
    <source>
        <dbReference type="ARBA" id="ARBA00011888"/>
    </source>
</evidence>
<dbReference type="InterPro" id="IPR004402">
    <property type="entry name" value="DeoD-type"/>
</dbReference>
<dbReference type="GO" id="GO:0004731">
    <property type="term" value="F:purine-nucleoside phosphorylase activity"/>
    <property type="evidence" value="ECO:0007669"/>
    <property type="project" value="UniProtKB-EC"/>
</dbReference>
<comment type="catalytic activity">
    <reaction evidence="6">
        <text>uridine + phosphate = alpha-D-ribose 1-phosphate + uracil</text>
        <dbReference type="Rhea" id="RHEA:24388"/>
        <dbReference type="ChEBI" id="CHEBI:16704"/>
        <dbReference type="ChEBI" id="CHEBI:17568"/>
        <dbReference type="ChEBI" id="CHEBI:43474"/>
        <dbReference type="ChEBI" id="CHEBI:57720"/>
        <dbReference type="EC" id="2.4.2.3"/>
    </reaction>
</comment>
<dbReference type="InterPro" id="IPR000845">
    <property type="entry name" value="Nucleoside_phosphorylase_d"/>
</dbReference>
<sequence>MSLHIAANPGDIAETVLISGDPRRAKNIAETMLTGAECFNEIRGMYGYTGNFEGKSVSVMGTGIGMPSTAIYLNELIVDYSVRKIIRIGTCGCIQPGLTLGDVVVAMGASTDSNINRSTFNGIDFAPLADFSLLQSAQKTAGEMNIKTAVGNIFSTDLFYHPNDPQRWEILAAHNVLCVEMETAILYTLAARFNVSSLSLLTVSDNILTGEAASAQDREKSFTDMINIALKIA</sequence>
<evidence type="ECO:0000256" key="6">
    <source>
        <dbReference type="ARBA" id="ARBA00048447"/>
    </source>
</evidence>
<feature type="domain" description="Nucleoside phosphorylase" evidence="7">
    <location>
        <begin position="16"/>
        <end position="219"/>
    </location>
</feature>
<dbReference type="EC" id="2.4.2.3" evidence="2"/>
<dbReference type="SUPFAM" id="SSF53167">
    <property type="entry name" value="Purine and uridine phosphorylases"/>
    <property type="match status" value="1"/>
</dbReference>
<dbReference type="HAMAP" id="MF_01627">
    <property type="entry name" value="Pur_nucleosid_phosp"/>
    <property type="match status" value="1"/>
</dbReference>
<dbReference type="NCBIfam" id="TIGR00107">
    <property type="entry name" value="deoD"/>
    <property type="match status" value="1"/>
</dbReference>
<proteinExistence type="inferred from homology"/>
<accession>A0ABT8L0K9</accession>
<evidence type="ECO:0000256" key="3">
    <source>
        <dbReference type="ARBA" id="ARBA00021980"/>
    </source>
</evidence>
<dbReference type="CDD" id="cd09006">
    <property type="entry name" value="PNP_EcPNPI-like"/>
    <property type="match status" value="1"/>
</dbReference>
<protein>
    <recommendedName>
        <fullName evidence="3">Uridine phosphorylase</fullName>
        <ecNumber evidence="2">2.4.2.3</ecNumber>
    </recommendedName>
</protein>
<evidence type="ECO:0000313" key="8">
    <source>
        <dbReference type="EMBL" id="MDN5210602.1"/>
    </source>
</evidence>
<dbReference type="NCBIfam" id="NF004489">
    <property type="entry name" value="PRK05819.1"/>
    <property type="match status" value="1"/>
</dbReference>
<comment type="similarity">
    <text evidence="1">Belongs to the PNP/UDP phosphorylase family.</text>
</comment>
<keyword evidence="5 8" id="KW-0808">Transferase</keyword>
<reference evidence="8" key="1">
    <citation type="submission" date="2023-06" db="EMBL/GenBank/DDBJ databases">
        <title>Genomic of Agaribacillus aureum.</title>
        <authorList>
            <person name="Wang G."/>
        </authorList>
    </citation>
    <scope>NUCLEOTIDE SEQUENCE</scope>
    <source>
        <strain evidence="8">BMA12</strain>
    </source>
</reference>
<evidence type="ECO:0000256" key="1">
    <source>
        <dbReference type="ARBA" id="ARBA00010456"/>
    </source>
</evidence>
<dbReference type="Gene3D" id="3.40.50.1580">
    <property type="entry name" value="Nucleoside phosphorylase domain"/>
    <property type="match status" value="1"/>
</dbReference>
<dbReference type="InterPro" id="IPR018016">
    <property type="entry name" value="Nucleoside_phosphorylase_CS"/>
</dbReference>
<dbReference type="RefSeq" id="WP_346755945.1">
    <property type="nucleotide sequence ID" value="NZ_JAUJEB010000001.1"/>
</dbReference>
<dbReference type="InterPro" id="IPR035994">
    <property type="entry name" value="Nucleoside_phosphorylase_sf"/>
</dbReference>
<dbReference type="PANTHER" id="PTHR43691">
    <property type="entry name" value="URIDINE PHOSPHORYLASE"/>
    <property type="match status" value="1"/>
</dbReference>
<organism evidence="8 9">
    <name type="scientific">Agaribacillus aureus</name>
    <dbReference type="NCBI Taxonomy" id="3051825"/>
    <lineage>
        <taxon>Bacteria</taxon>
        <taxon>Pseudomonadati</taxon>
        <taxon>Bacteroidota</taxon>
        <taxon>Cytophagia</taxon>
        <taxon>Cytophagales</taxon>
        <taxon>Splendidivirgaceae</taxon>
        <taxon>Agaribacillus</taxon>
    </lineage>
</organism>
<dbReference type="Pfam" id="PF01048">
    <property type="entry name" value="PNP_UDP_1"/>
    <property type="match status" value="1"/>
</dbReference>
<dbReference type="EMBL" id="JAUJEB010000001">
    <property type="protein sequence ID" value="MDN5210602.1"/>
    <property type="molecule type" value="Genomic_DNA"/>
</dbReference>
<evidence type="ECO:0000259" key="7">
    <source>
        <dbReference type="Pfam" id="PF01048"/>
    </source>
</evidence>
<keyword evidence="9" id="KW-1185">Reference proteome</keyword>